<comment type="caution">
    <text evidence="1">The sequence shown here is derived from an EMBL/GenBank/DDBJ whole genome shotgun (WGS) entry which is preliminary data.</text>
</comment>
<sequence length="113" mass="13018">MEYQKDYLRRVGHEGFEIIDAFYGPSRNPPPPPEYHPQHCKYVYKGPRTQTVLQEPFSNSTTYVYQVRTQFAAGKQACQAPVPASKEVVFNSNGRRNAYQLPQIAKPKEPVTW</sequence>
<gene>
    <name evidence="1" type="ORF">SLEP1_g40134</name>
</gene>
<protein>
    <recommendedName>
        <fullName evidence="3">Fibronectin type-III domain-containing protein</fullName>
    </recommendedName>
</protein>
<name>A0AAV5L3B0_9ROSI</name>
<evidence type="ECO:0000313" key="2">
    <source>
        <dbReference type="Proteomes" id="UP001054252"/>
    </source>
</evidence>
<reference evidence="1 2" key="1">
    <citation type="journal article" date="2021" name="Commun. Biol.">
        <title>The genome of Shorea leprosula (Dipterocarpaceae) highlights the ecological relevance of drought in aseasonal tropical rainforests.</title>
        <authorList>
            <person name="Ng K.K.S."/>
            <person name="Kobayashi M.J."/>
            <person name="Fawcett J.A."/>
            <person name="Hatakeyama M."/>
            <person name="Paape T."/>
            <person name="Ng C.H."/>
            <person name="Ang C.C."/>
            <person name="Tnah L.H."/>
            <person name="Lee C.T."/>
            <person name="Nishiyama T."/>
            <person name="Sese J."/>
            <person name="O'Brien M.J."/>
            <person name="Copetti D."/>
            <person name="Mohd Noor M.I."/>
            <person name="Ong R.C."/>
            <person name="Putra M."/>
            <person name="Sireger I.Z."/>
            <person name="Indrioko S."/>
            <person name="Kosugi Y."/>
            <person name="Izuno A."/>
            <person name="Isagi Y."/>
            <person name="Lee S.L."/>
            <person name="Shimizu K.K."/>
        </authorList>
    </citation>
    <scope>NUCLEOTIDE SEQUENCE [LARGE SCALE GENOMIC DNA]</scope>
    <source>
        <strain evidence="1">214</strain>
    </source>
</reference>
<evidence type="ECO:0008006" key="3">
    <source>
        <dbReference type="Google" id="ProtNLM"/>
    </source>
</evidence>
<keyword evidence="2" id="KW-1185">Reference proteome</keyword>
<dbReference type="EMBL" id="BPVZ01000091">
    <property type="protein sequence ID" value="GKV31449.1"/>
    <property type="molecule type" value="Genomic_DNA"/>
</dbReference>
<proteinExistence type="predicted"/>
<organism evidence="1 2">
    <name type="scientific">Rubroshorea leprosula</name>
    <dbReference type="NCBI Taxonomy" id="152421"/>
    <lineage>
        <taxon>Eukaryota</taxon>
        <taxon>Viridiplantae</taxon>
        <taxon>Streptophyta</taxon>
        <taxon>Embryophyta</taxon>
        <taxon>Tracheophyta</taxon>
        <taxon>Spermatophyta</taxon>
        <taxon>Magnoliopsida</taxon>
        <taxon>eudicotyledons</taxon>
        <taxon>Gunneridae</taxon>
        <taxon>Pentapetalae</taxon>
        <taxon>rosids</taxon>
        <taxon>malvids</taxon>
        <taxon>Malvales</taxon>
        <taxon>Dipterocarpaceae</taxon>
        <taxon>Rubroshorea</taxon>
    </lineage>
</organism>
<dbReference type="AlphaFoldDB" id="A0AAV5L3B0"/>
<dbReference type="Proteomes" id="UP001054252">
    <property type="component" value="Unassembled WGS sequence"/>
</dbReference>
<evidence type="ECO:0000313" key="1">
    <source>
        <dbReference type="EMBL" id="GKV31449.1"/>
    </source>
</evidence>
<accession>A0AAV5L3B0</accession>